<protein>
    <submittedName>
        <fullName evidence="9">Biopolymer transporter ExbD</fullName>
    </submittedName>
</protein>
<keyword evidence="10" id="KW-1185">Reference proteome</keyword>
<evidence type="ECO:0000256" key="8">
    <source>
        <dbReference type="SAM" id="Phobius"/>
    </source>
</evidence>
<dbReference type="Pfam" id="PF02472">
    <property type="entry name" value="ExbD"/>
    <property type="match status" value="1"/>
</dbReference>
<evidence type="ECO:0000256" key="6">
    <source>
        <dbReference type="ARBA" id="ARBA00023136"/>
    </source>
</evidence>
<feature type="transmembrane region" description="Helical" evidence="8">
    <location>
        <begin position="21"/>
        <end position="43"/>
    </location>
</feature>
<keyword evidence="5 8" id="KW-1133">Transmembrane helix</keyword>
<comment type="subcellular location">
    <subcellularLocation>
        <location evidence="1">Cell membrane</location>
        <topology evidence="1">Single-pass membrane protein</topology>
    </subcellularLocation>
    <subcellularLocation>
        <location evidence="7">Cell membrane</location>
        <topology evidence="7">Single-pass type II membrane protein</topology>
    </subcellularLocation>
</comment>
<dbReference type="Proteomes" id="UP001324634">
    <property type="component" value="Chromosome"/>
</dbReference>
<keyword evidence="3" id="KW-1003">Cell membrane</keyword>
<name>A0AAX4HR99_9BACT</name>
<evidence type="ECO:0000256" key="5">
    <source>
        <dbReference type="ARBA" id="ARBA00022989"/>
    </source>
</evidence>
<dbReference type="RefSeq" id="WP_321396821.1">
    <property type="nucleotide sequence ID" value="NZ_CP139487.1"/>
</dbReference>
<evidence type="ECO:0000256" key="3">
    <source>
        <dbReference type="ARBA" id="ARBA00022475"/>
    </source>
</evidence>
<dbReference type="InterPro" id="IPR003400">
    <property type="entry name" value="ExbD"/>
</dbReference>
<keyword evidence="7" id="KW-0653">Protein transport</keyword>
<evidence type="ECO:0000256" key="4">
    <source>
        <dbReference type="ARBA" id="ARBA00022692"/>
    </source>
</evidence>
<organism evidence="9 10">
    <name type="scientific">Peredibacter starrii</name>
    <dbReference type="NCBI Taxonomy" id="28202"/>
    <lineage>
        <taxon>Bacteria</taxon>
        <taxon>Pseudomonadati</taxon>
        <taxon>Bdellovibrionota</taxon>
        <taxon>Bacteriovoracia</taxon>
        <taxon>Bacteriovoracales</taxon>
        <taxon>Bacteriovoracaceae</taxon>
        <taxon>Peredibacter</taxon>
    </lineage>
</organism>
<keyword evidence="4 7" id="KW-0812">Transmembrane</keyword>
<evidence type="ECO:0000256" key="2">
    <source>
        <dbReference type="ARBA" id="ARBA00005811"/>
    </source>
</evidence>
<gene>
    <name evidence="9" type="ORF">SOO65_03210</name>
</gene>
<dbReference type="GO" id="GO:0005886">
    <property type="term" value="C:plasma membrane"/>
    <property type="evidence" value="ECO:0007669"/>
    <property type="project" value="UniProtKB-SubCell"/>
</dbReference>
<reference evidence="9 10" key="1">
    <citation type="submission" date="2023-11" db="EMBL/GenBank/DDBJ databases">
        <title>Peredibacter starrii A3.12.</title>
        <authorList>
            <person name="Mitchell R.J."/>
        </authorList>
    </citation>
    <scope>NUCLEOTIDE SEQUENCE [LARGE SCALE GENOMIC DNA]</scope>
    <source>
        <strain evidence="9 10">A3.12</strain>
    </source>
</reference>
<evidence type="ECO:0000256" key="7">
    <source>
        <dbReference type="RuleBase" id="RU003879"/>
    </source>
</evidence>
<dbReference type="EMBL" id="CP139487">
    <property type="protein sequence ID" value="WPU65747.1"/>
    <property type="molecule type" value="Genomic_DNA"/>
</dbReference>
<evidence type="ECO:0000256" key="1">
    <source>
        <dbReference type="ARBA" id="ARBA00004162"/>
    </source>
</evidence>
<dbReference type="AlphaFoldDB" id="A0AAX4HR99"/>
<dbReference type="GO" id="GO:0015031">
    <property type="term" value="P:protein transport"/>
    <property type="evidence" value="ECO:0007669"/>
    <property type="project" value="UniProtKB-KW"/>
</dbReference>
<sequence>MLRVPTSRKRKKPDEKLNLVPIMDSVFIFIFFLLMSASFLKIYEIGSPIPIVSDQEQPKKEDKEPLALTMKVTANDITLSTGIPSKEMKKFTRQADGQFNYDDIHTTLIDLKKQHVDEDSIIFEPTDELPYEEIVKIMDAVRMLNKTDEAIFKPNKEGVDEKIKNLFDRIIFSNLTT</sequence>
<keyword evidence="7" id="KW-0813">Transport</keyword>
<dbReference type="GO" id="GO:0022857">
    <property type="term" value="F:transmembrane transporter activity"/>
    <property type="evidence" value="ECO:0007669"/>
    <property type="project" value="InterPro"/>
</dbReference>
<dbReference type="KEGG" id="psti:SOO65_03210"/>
<keyword evidence="6 8" id="KW-0472">Membrane</keyword>
<proteinExistence type="inferred from homology"/>
<accession>A0AAX4HR99</accession>
<comment type="similarity">
    <text evidence="2 7">Belongs to the ExbD/TolR family.</text>
</comment>
<evidence type="ECO:0000313" key="9">
    <source>
        <dbReference type="EMBL" id="WPU65747.1"/>
    </source>
</evidence>
<evidence type="ECO:0000313" key="10">
    <source>
        <dbReference type="Proteomes" id="UP001324634"/>
    </source>
</evidence>